<feature type="compositionally biased region" description="Basic and acidic residues" evidence="7">
    <location>
        <begin position="23"/>
        <end position="34"/>
    </location>
</feature>
<protein>
    <submittedName>
        <fullName evidence="10">A4_EXTRA domain-containing protein</fullName>
    </submittedName>
</protein>
<evidence type="ECO:0000256" key="5">
    <source>
        <dbReference type="PROSITE-ProRule" id="PRU01218"/>
    </source>
</evidence>
<feature type="compositionally biased region" description="Acidic residues" evidence="7">
    <location>
        <begin position="38"/>
        <end position="63"/>
    </location>
</feature>
<keyword evidence="6" id="KW-0175">Coiled coil</keyword>
<comment type="similarity">
    <text evidence="5">Belongs to the APP family.</text>
</comment>
<feature type="compositionally biased region" description="Acidic residues" evidence="7">
    <location>
        <begin position="377"/>
        <end position="392"/>
    </location>
</feature>
<feature type="domain" description="E2" evidence="9">
    <location>
        <begin position="81"/>
        <end position="282"/>
    </location>
</feature>
<dbReference type="SUPFAM" id="SSF109843">
    <property type="entry name" value="CAPPD, an extracellular domain of amyloid beta A4 protein"/>
    <property type="match status" value="1"/>
</dbReference>
<evidence type="ECO:0000256" key="2">
    <source>
        <dbReference type="ARBA" id="ARBA00022692"/>
    </source>
</evidence>
<dbReference type="GO" id="GO:0043005">
    <property type="term" value="C:neuron projection"/>
    <property type="evidence" value="ECO:0007669"/>
    <property type="project" value="TreeGrafter"/>
</dbReference>
<evidence type="ECO:0000256" key="4">
    <source>
        <dbReference type="ARBA" id="ARBA00023136"/>
    </source>
</evidence>
<feature type="coiled-coil region" evidence="6">
    <location>
        <begin position="153"/>
        <end position="220"/>
    </location>
</feature>
<dbReference type="InterPro" id="IPR019543">
    <property type="entry name" value="APP_amyloid_C"/>
</dbReference>
<evidence type="ECO:0000256" key="1">
    <source>
        <dbReference type="ARBA" id="ARBA00004479"/>
    </source>
</evidence>
<dbReference type="AlphaFoldDB" id="A0A8S9ZDP0"/>
<sequence>MFRGVEFVCCPKDLEDKIEKIVVDLETPLNEKKSSSSSDDDNEEDEEGDDEDEYSDEDDEEILDNDKLTKKKGGKISKEEQQDPYFKEDNTENEHERFREAEERLEKKHRKKVTKVITGWSELFERYNKMKEKDPKGAEQYKREMTGKFRKTIASLETENREQRKQLEDLHNERVQTSLNEKKRQATHEYRAALAIQVGKENKENVLRTLKNYIRAEEKDRLHMLNRYRHLLRSGQQEEAINFEPILLHRLRYIDLRINGTLAMLRDFTELEKELRPKALAFWKAYRRENTPEELEEGEIKKKLNYLSDEERNERLIKLYKQSFSSSKQKDDTLISHVEIHKSAPLIEHKSMVVSLNDVLNDNNNKKKEEKEKQMEEDSDEDQFEEDEDTEEEKITTKVPIPNISTVKPVKIHVELLKPYGMAKLKTKINGGEESSISEEEEDEEEEENNEDIGAKRKQIKNINIEPIVLAPSPNELLKENEEKFINNYNIFTTSHNNNKKKDGEENVGTLFDNSNLIVLIGFIILIIIILTIIVLLFKGKRNRHRGFIEVDVCTPEESHITGMQINGYENRKYLYF</sequence>
<proteinExistence type="inferred from homology"/>
<evidence type="ECO:0000256" key="7">
    <source>
        <dbReference type="SAM" id="MobiDB-lite"/>
    </source>
</evidence>
<evidence type="ECO:0000256" key="3">
    <source>
        <dbReference type="ARBA" id="ARBA00022989"/>
    </source>
</evidence>
<evidence type="ECO:0000256" key="6">
    <source>
        <dbReference type="SAM" id="Coils"/>
    </source>
</evidence>
<dbReference type="GO" id="GO:0008201">
    <property type="term" value="F:heparin binding"/>
    <property type="evidence" value="ECO:0007669"/>
    <property type="project" value="UniProtKB-UniRule"/>
</dbReference>
<organism evidence="10 11">
    <name type="scientific">Meloidogyne graminicola</name>
    <dbReference type="NCBI Taxonomy" id="189291"/>
    <lineage>
        <taxon>Eukaryota</taxon>
        <taxon>Metazoa</taxon>
        <taxon>Ecdysozoa</taxon>
        <taxon>Nematoda</taxon>
        <taxon>Chromadorea</taxon>
        <taxon>Rhabditida</taxon>
        <taxon>Tylenchina</taxon>
        <taxon>Tylenchomorpha</taxon>
        <taxon>Tylenchoidea</taxon>
        <taxon>Meloidogynidae</taxon>
        <taxon>Meloidogyninae</taxon>
        <taxon>Meloidogyne</taxon>
    </lineage>
</organism>
<dbReference type="Pfam" id="PF12925">
    <property type="entry name" value="APP_E2"/>
    <property type="match status" value="1"/>
</dbReference>
<dbReference type="GO" id="GO:0016020">
    <property type="term" value="C:membrane"/>
    <property type="evidence" value="ECO:0007669"/>
    <property type="project" value="UniProtKB-SubCell"/>
</dbReference>
<feature type="compositionally biased region" description="Basic and acidic residues" evidence="7">
    <location>
        <begin position="76"/>
        <end position="103"/>
    </location>
</feature>
<keyword evidence="4 8" id="KW-0472">Membrane</keyword>
<comment type="caution">
    <text evidence="10">The sequence shown here is derived from an EMBL/GenBank/DDBJ whole genome shotgun (WGS) entry which is preliminary data.</text>
</comment>
<dbReference type="PANTHER" id="PTHR23103:SF15">
    <property type="entry name" value="AMYLOID-BETA-LIKE PROTEIN"/>
    <property type="match status" value="1"/>
</dbReference>
<dbReference type="Gene3D" id="1.20.120.770">
    <property type="entry name" value="Amyloid precursor protein, E2 domain"/>
    <property type="match status" value="1"/>
</dbReference>
<name>A0A8S9ZDP0_9BILA</name>
<dbReference type="PROSITE" id="PS51870">
    <property type="entry name" value="APP_E2"/>
    <property type="match status" value="1"/>
</dbReference>
<dbReference type="InterPro" id="IPR008155">
    <property type="entry name" value="Amyloid_glyco"/>
</dbReference>
<accession>A0A8S9ZDP0</accession>
<keyword evidence="11" id="KW-1185">Reference proteome</keyword>
<dbReference type="GO" id="GO:0043025">
    <property type="term" value="C:neuronal cell body"/>
    <property type="evidence" value="ECO:0007669"/>
    <property type="project" value="TreeGrafter"/>
</dbReference>
<keyword evidence="2 8" id="KW-0812">Transmembrane</keyword>
<evidence type="ECO:0000259" key="9">
    <source>
        <dbReference type="PROSITE" id="PS51870"/>
    </source>
</evidence>
<dbReference type="GO" id="GO:0007409">
    <property type="term" value="P:axonogenesis"/>
    <property type="evidence" value="ECO:0007669"/>
    <property type="project" value="TreeGrafter"/>
</dbReference>
<dbReference type="EMBL" id="JABEBT010000141">
    <property type="protein sequence ID" value="KAF7629282.1"/>
    <property type="molecule type" value="Genomic_DNA"/>
</dbReference>
<dbReference type="Proteomes" id="UP000605970">
    <property type="component" value="Unassembled WGS sequence"/>
</dbReference>
<feature type="region of interest" description="Disordered" evidence="7">
    <location>
        <begin position="429"/>
        <end position="455"/>
    </location>
</feature>
<dbReference type="InterPro" id="IPR019744">
    <property type="entry name" value="APP_CUBD_CS"/>
</dbReference>
<evidence type="ECO:0000313" key="11">
    <source>
        <dbReference type="Proteomes" id="UP000605970"/>
    </source>
</evidence>
<dbReference type="PROSITE" id="PS00319">
    <property type="entry name" value="APP_CUBD"/>
    <property type="match status" value="1"/>
</dbReference>
<dbReference type="GO" id="GO:0007417">
    <property type="term" value="P:central nervous system development"/>
    <property type="evidence" value="ECO:0007669"/>
    <property type="project" value="TreeGrafter"/>
</dbReference>
<keyword evidence="3 8" id="KW-1133">Transmembrane helix</keyword>
<feature type="compositionally biased region" description="Acidic residues" evidence="7">
    <location>
        <begin position="436"/>
        <end position="451"/>
    </location>
</feature>
<dbReference type="PANTHER" id="PTHR23103">
    <property type="entry name" value="ALZHEIMER'S DISEASE BETA-AMYLOID RELATED"/>
    <property type="match status" value="1"/>
</dbReference>
<reference evidence="10" key="1">
    <citation type="journal article" date="2020" name="Ecol. Evol.">
        <title>Genome structure and content of the rice root-knot nematode (Meloidogyne graminicola).</title>
        <authorList>
            <person name="Phan N.T."/>
            <person name="Danchin E.G.J."/>
            <person name="Klopp C."/>
            <person name="Perfus-Barbeoch L."/>
            <person name="Kozlowski D.K."/>
            <person name="Koutsovoulos G.D."/>
            <person name="Lopez-Roques C."/>
            <person name="Bouchez O."/>
            <person name="Zahm M."/>
            <person name="Besnard G."/>
            <person name="Bellafiore S."/>
        </authorList>
    </citation>
    <scope>NUCLEOTIDE SEQUENCE</scope>
    <source>
        <strain evidence="10">VN-18</strain>
    </source>
</reference>
<dbReference type="OrthoDB" id="6147836at2759"/>
<evidence type="ECO:0000313" key="10">
    <source>
        <dbReference type="EMBL" id="KAF7629282.1"/>
    </source>
</evidence>
<comment type="subcellular location">
    <subcellularLocation>
        <location evidence="1">Membrane</location>
        <topology evidence="1">Single-pass type I membrane protein</topology>
    </subcellularLocation>
</comment>
<gene>
    <name evidence="10" type="ORF">Mgra_00009176</name>
</gene>
<feature type="transmembrane region" description="Helical" evidence="8">
    <location>
        <begin position="517"/>
        <end position="538"/>
    </location>
</feature>
<feature type="region of interest" description="Disordered" evidence="7">
    <location>
        <begin position="361"/>
        <end position="397"/>
    </location>
</feature>
<feature type="region of interest" description="Disordered" evidence="7">
    <location>
        <begin position="23"/>
        <end position="103"/>
    </location>
</feature>
<dbReference type="InterPro" id="IPR036176">
    <property type="entry name" value="E2_sf"/>
</dbReference>
<feature type="compositionally biased region" description="Basic and acidic residues" evidence="7">
    <location>
        <begin position="364"/>
        <end position="376"/>
    </location>
</feature>
<dbReference type="InterPro" id="IPR024329">
    <property type="entry name" value="Amyloid_glyco_E2_domain"/>
</dbReference>
<dbReference type="Pfam" id="PF10515">
    <property type="entry name" value="APP_amyloid"/>
    <property type="match status" value="1"/>
</dbReference>
<evidence type="ECO:0000256" key="8">
    <source>
        <dbReference type="SAM" id="Phobius"/>
    </source>
</evidence>